<comment type="caution">
    <text evidence="2">The sequence shown here is derived from an EMBL/GenBank/DDBJ whole genome shotgun (WGS) entry which is preliminary data.</text>
</comment>
<evidence type="ECO:0000313" key="3">
    <source>
        <dbReference type="Proteomes" id="UP001066276"/>
    </source>
</evidence>
<proteinExistence type="predicted"/>
<reference evidence="2" key="1">
    <citation type="journal article" date="2022" name="bioRxiv">
        <title>Sequencing and chromosome-scale assembly of the giantPleurodeles waltlgenome.</title>
        <authorList>
            <person name="Brown T."/>
            <person name="Elewa A."/>
            <person name="Iarovenko S."/>
            <person name="Subramanian E."/>
            <person name="Araus A.J."/>
            <person name="Petzold A."/>
            <person name="Susuki M."/>
            <person name="Suzuki K.-i.T."/>
            <person name="Hayashi T."/>
            <person name="Toyoda A."/>
            <person name="Oliveira C."/>
            <person name="Osipova E."/>
            <person name="Leigh N.D."/>
            <person name="Simon A."/>
            <person name="Yun M.H."/>
        </authorList>
    </citation>
    <scope>NUCLEOTIDE SEQUENCE</scope>
    <source>
        <strain evidence="2">20211129_DDA</strain>
        <tissue evidence="2">Liver</tissue>
    </source>
</reference>
<gene>
    <name evidence="2" type="ORF">NDU88_008617</name>
</gene>
<organism evidence="2 3">
    <name type="scientific">Pleurodeles waltl</name>
    <name type="common">Iberian ribbed newt</name>
    <dbReference type="NCBI Taxonomy" id="8319"/>
    <lineage>
        <taxon>Eukaryota</taxon>
        <taxon>Metazoa</taxon>
        <taxon>Chordata</taxon>
        <taxon>Craniata</taxon>
        <taxon>Vertebrata</taxon>
        <taxon>Euteleostomi</taxon>
        <taxon>Amphibia</taxon>
        <taxon>Batrachia</taxon>
        <taxon>Caudata</taxon>
        <taxon>Salamandroidea</taxon>
        <taxon>Salamandridae</taxon>
        <taxon>Pleurodelinae</taxon>
        <taxon>Pleurodeles</taxon>
    </lineage>
</organism>
<dbReference type="Proteomes" id="UP001066276">
    <property type="component" value="Chromosome 5"/>
</dbReference>
<dbReference type="EMBL" id="JANPWB010000009">
    <property type="protein sequence ID" value="KAJ1155892.1"/>
    <property type="molecule type" value="Genomic_DNA"/>
</dbReference>
<dbReference type="AlphaFoldDB" id="A0AAV7RTL6"/>
<evidence type="ECO:0000313" key="2">
    <source>
        <dbReference type="EMBL" id="KAJ1155892.1"/>
    </source>
</evidence>
<feature type="compositionally biased region" description="Polar residues" evidence="1">
    <location>
        <begin position="35"/>
        <end position="57"/>
    </location>
</feature>
<name>A0AAV7RTL6_PLEWA</name>
<protein>
    <submittedName>
        <fullName evidence="2">Uncharacterized protein</fullName>
    </submittedName>
</protein>
<feature type="region of interest" description="Disordered" evidence="1">
    <location>
        <begin position="35"/>
        <end position="58"/>
    </location>
</feature>
<sequence length="71" mass="7677">MLVLRRSPLGEPGCVVPVRCVVIFLPGCRLEQEQAQSKPLESTSQKSQGAARQQGNSKAAVLFSKAVKRVL</sequence>
<evidence type="ECO:0000256" key="1">
    <source>
        <dbReference type="SAM" id="MobiDB-lite"/>
    </source>
</evidence>
<keyword evidence="3" id="KW-1185">Reference proteome</keyword>
<accession>A0AAV7RTL6</accession>